<dbReference type="RefSeq" id="XP_009264096.1">
    <property type="nucleotide sequence ID" value="XM_009265821.1"/>
</dbReference>
<evidence type="ECO:0000256" key="5">
    <source>
        <dbReference type="SAM" id="Coils"/>
    </source>
</evidence>
<dbReference type="InterPro" id="IPR005124">
    <property type="entry name" value="V-ATPase_G"/>
</dbReference>
<evidence type="ECO:0000313" key="6">
    <source>
        <dbReference type="EMBL" id="AFN82599.1"/>
    </source>
</evidence>
<dbReference type="VEuPathDB" id="MicrosporidiaDB:EROM_021240"/>
<keyword evidence="5" id="KW-0175">Coiled coil</keyword>
<accession>I7ALQ0</accession>
<evidence type="ECO:0000256" key="1">
    <source>
        <dbReference type="ARBA" id="ARBA00010066"/>
    </source>
</evidence>
<evidence type="ECO:0000256" key="4">
    <source>
        <dbReference type="ARBA" id="ARBA00023065"/>
    </source>
</evidence>
<protein>
    <submittedName>
        <fullName evidence="6">Uncharacterized protein</fullName>
    </submittedName>
</protein>
<evidence type="ECO:0000313" key="7">
    <source>
        <dbReference type="Proteomes" id="UP000010094"/>
    </source>
</evidence>
<evidence type="ECO:0000256" key="3">
    <source>
        <dbReference type="ARBA" id="ARBA00022781"/>
    </source>
</evidence>
<keyword evidence="3" id="KW-0375">Hydrogen ion transport</keyword>
<keyword evidence="4" id="KW-0406">Ion transport</keyword>
<dbReference type="HOGENOM" id="CLU_177151_0_0_1"/>
<dbReference type="GO" id="GO:0016471">
    <property type="term" value="C:vacuolar proton-transporting V-type ATPase complex"/>
    <property type="evidence" value="ECO:0007669"/>
    <property type="project" value="InterPro"/>
</dbReference>
<proteinExistence type="inferred from homology"/>
<dbReference type="Gene3D" id="1.20.5.2950">
    <property type="match status" value="1"/>
</dbReference>
<dbReference type="AlphaFoldDB" id="I7ALQ0"/>
<gene>
    <name evidence="6" type="ordered locus">EROM_021240</name>
</gene>
<dbReference type="KEGG" id="ero:EROM_021240"/>
<sequence>MSVESIKRLVQCENEAKERLEIARREFEEMRVQARNDAKLMVDGLKKENESKLLLLEKEVEEYIKIVDEKLKSELEMKIKELRNIRNRKDVVLALVKHVSGVNLK</sequence>
<name>I7ALQ0_ENCRO</name>
<dbReference type="EMBL" id="CP003519">
    <property type="protein sequence ID" value="AFN82599.1"/>
    <property type="molecule type" value="Genomic_DNA"/>
</dbReference>
<dbReference type="OrthoDB" id="2193583at2759"/>
<keyword evidence="7" id="KW-1185">Reference proteome</keyword>
<organism evidence="6 7">
    <name type="scientific">Encephalitozoon romaleae (strain SJ-2008)</name>
    <name type="common">Microsporidian parasite</name>
    <dbReference type="NCBI Taxonomy" id="1178016"/>
    <lineage>
        <taxon>Eukaryota</taxon>
        <taxon>Fungi</taxon>
        <taxon>Fungi incertae sedis</taxon>
        <taxon>Microsporidia</taxon>
        <taxon>Unikaryonidae</taxon>
        <taxon>Encephalitozoon</taxon>
    </lineage>
</organism>
<dbReference type="GO" id="GO:0046961">
    <property type="term" value="F:proton-transporting ATPase activity, rotational mechanism"/>
    <property type="evidence" value="ECO:0007669"/>
    <property type="project" value="InterPro"/>
</dbReference>
<keyword evidence="2" id="KW-0813">Transport</keyword>
<evidence type="ECO:0000256" key="2">
    <source>
        <dbReference type="ARBA" id="ARBA00022448"/>
    </source>
</evidence>
<comment type="similarity">
    <text evidence="1">Belongs to the V-ATPase G subunit family.</text>
</comment>
<reference evidence="6 7" key="1">
    <citation type="journal article" date="2012" name="Proc. Natl. Acad. Sci. U.S.A.">
        <title>Gain and loss of multiple functionally related, horizontally transferred genes in the reduced genomes of two microsporidian parasites.</title>
        <authorList>
            <person name="Pombert J.-F."/>
            <person name="Selman M."/>
            <person name="Burki F."/>
            <person name="Bardell F.T."/>
            <person name="Farinelli L."/>
            <person name="Solter L.F."/>
            <person name="Whitman D.W."/>
            <person name="Weiss L.M."/>
            <person name="Corradi N."/>
            <person name="Keeling P.J."/>
        </authorList>
    </citation>
    <scope>NUCLEOTIDE SEQUENCE [LARGE SCALE GENOMIC DNA]</scope>
    <source>
        <strain evidence="6 7">SJ-2008</strain>
    </source>
</reference>
<dbReference type="Proteomes" id="UP000010094">
    <property type="component" value="Chromosome II"/>
</dbReference>
<feature type="coiled-coil region" evidence="5">
    <location>
        <begin position="6"/>
        <end position="37"/>
    </location>
</feature>
<dbReference type="GeneID" id="20520886"/>
<dbReference type="Pfam" id="PF03179">
    <property type="entry name" value="V-ATPase_G"/>
    <property type="match status" value="1"/>
</dbReference>